<dbReference type="Proteomes" id="UP000692954">
    <property type="component" value="Unassembled WGS sequence"/>
</dbReference>
<evidence type="ECO:0000313" key="1">
    <source>
        <dbReference type="EMBL" id="CAD8120187.1"/>
    </source>
</evidence>
<gene>
    <name evidence="1" type="ORF">PSON_ATCC_30995.1.T1250002</name>
</gene>
<proteinExistence type="predicted"/>
<name>A0A8S1QYZ9_9CILI</name>
<comment type="caution">
    <text evidence="1">The sequence shown here is derived from an EMBL/GenBank/DDBJ whole genome shotgun (WGS) entry which is preliminary data.</text>
</comment>
<reference evidence="1" key="1">
    <citation type="submission" date="2021-01" db="EMBL/GenBank/DDBJ databases">
        <authorList>
            <consortium name="Genoscope - CEA"/>
            <person name="William W."/>
        </authorList>
    </citation>
    <scope>NUCLEOTIDE SEQUENCE</scope>
</reference>
<sequence length="96" mass="11680">MSVLYQINKQSWVLLLKLISEQNKSIRVIQFNYINYIVSIKLILCVNDLYVYRKISTYRKENLNNYAYLIKIHLSWLQGRFIRTICWIFNAMLELK</sequence>
<protein>
    <submittedName>
        <fullName evidence="1">Uncharacterized protein</fullName>
    </submittedName>
</protein>
<organism evidence="1 2">
    <name type="scientific">Paramecium sonneborni</name>
    <dbReference type="NCBI Taxonomy" id="65129"/>
    <lineage>
        <taxon>Eukaryota</taxon>
        <taxon>Sar</taxon>
        <taxon>Alveolata</taxon>
        <taxon>Ciliophora</taxon>
        <taxon>Intramacronucleata</taxon>
        <taxon>Oligohymenophorea</taxon>
        <taxon>Peniculida</taxon>
        <taxon>Parameciidae</taxon>
        <taxon>Paramecium</taxon>
    </lineage>
</organism>
<evidence type="ECO:0000313" key="2">
    <source>
        <dbReference type="Proteomes" id="UP000692954"/>
    </source>
</evidence>
<accession>A0A8S1QYZ9</accession>
<keyword evidence="2" id="KW-1185">Reference proteome</keyword>
<dbReference type="AlphaFoldDB" id="A0A8S1QYZ9"/>
<dbReference type="EMBL" id="CAJJDN010000125">
    <property type="protein sequence ID" value="CAD8120187.1"/>
    <property type="molecule type" value="Genomic_DNA"/>
</dbReference>